<accession>A0A3B0V4S4</accession>
<organism evidence="1">
    <name type="scientific">hydrothermal vent metagenome</name>
    <dbReference type="NCBI Taxonomy" id="652676"/>
    <lineage>
        <taxon>unclassified sequences</taxon>
        <taxon>metagenomes</taxon>
        <taxon>ecological metagenomes</taxon>
    </lineage>
</organism>
<protein>
    <submittedName>
        <fullName evidence="1">Uncharacterized protein</fullName>
    </submittedName>
</protein>
<dbReference type="AlphaFoldDB" id="A0A3B0V4S4"/>
<name>A0A3B0V4S4_9ZZZZ</name>
<evidence type="ECO:0000313" key="1">
    <source>
        <dbReference type="EMBL" id="VAW38558.1"/>
    </source>
</evidence>
<gene>
    <name evidence="1" type="ORF">MNBD_CHLOROFLEXI01-1622</name>
</gene>
<sequence>MTNFIQFCAKAKMRHDFSDQIRVRYTHPNGESFDTWISGEEVMSRLKTMSREQLIHSFSRMNWEEAKAALQNELDASKTKSRRNLKDRLADAVQDNIGGNIFGDTLADNVRGVDSNEDPRIREKAAWQARLHEDSFRAMALELAWINLEGTFPNEPQIEPDDWM</sequence>
<proteinExistence type="predicted"/>
<reference evidence="1" key="1">
    <citation type="submission" date="2018-06" db="EMBL/GenBank/DDBJ databases">
        <authorList>
            <person name="Zhirakovskaya E."/>
        </authorList>
    </citation>
    <scope>NUCLEOTIDE SEQUENCE</scope>
</reference>
<dbReference type="EMBL" id="UOEU01000709">
    <property type="protein sequence ID" value="VAW38558.1"/>
    <property type="molecule type" value="Genomic_DNA"/>
</dbReference>